<accession>A0A0D6JKZ3</accession>
<dbReference type="SUPFAM" id="SSF46955">
    <property type="entry name" value="Putative DNA-binding domain"/>
    <property type="match status" value="1"/>
</dbReference>
<organism evidence="2 3">
    <name type="scientific">Candidatus Filomicrobium marinum</name>
    <dbReference type="NCBI Taxonomy" id="1608628"/>
    <lineage>
        <taxon>Bacteria</taxon>
        <taxon>Pseudomonadati</taxon>
        <taxon>Pseudomonadota</taxon>
        <taxon>Alphaproteobacteria</taxon>
        <taxon>Hyphomicrobiales</taxon>
        <taxon>Hyphomicrobiaceae</taxon>
        <taxon>Filomicrobium</taxon>
    </lineage>
</organism>
<feature type="domain" description="Helix-turn-helix" evidence="1">
    <location>
        <begin position="23"/>
        <end position="73"/>
    </location>
</feature>
<dbReference type="KEGG" id="fiy:BN1229_v1_3795"/>
<name>A0A0D6JKZ3_9HYPH</name>
<evidence type="ECO:0000313" key="2">
    <source>
        <dbReference type="EMBL" id="CPR22362.1"/>
    </source>
</evidence>
<proteinExistence type="predicted"/>
<dbReference type="InterPro" id="IPR009061">
    <property type="entry name" value="DNA-bd_dom_put_sf"/>
</dbReference>
<dbReference type="Pfam" id="PF12728">
    <property type="entry name" value="HTH_17"/>
    <property type="match status" value="1"/>
</dbReference>
<dbReference type="InterPro" id="IPR041657">
    <property type="entry name" value="HTH_17"/>
</dbReference>
<protein>
    <recommendedName>
        <fullName evidence="1">Helix-turn-helix domain-containing protein</fullName>
    </recommendedName>
</protein>
<dbReference type="KEGG" id="fil:BN1229_v1_3805"/>
<sequence>MEVVRRTKLRNLDPQYIRNLDILDAAEAAAYLRTSRSTLAKYRCYGGGPLFVRQSARKVLYRRSDLDLWLAGRARTSTLDVGAA</sequence>
<gene>
    <name evidence="2" type="ORF">YBN1229_v1_3795</name>
</gene>
<keyword evidence="3" id="KW-1185">Reference proteome</keyword>
<dbReference type="AlphaFoldDB" id="A0A0D6JKZ3"/>
<evidence type="ECO:0000313" key="3">
    <source>
        <dbReference type="Proteomes" id="UP000033187"/>
    </source>
</evidence>
<dbReference type="Proteomes" id="UP000033187">
    <property type="component" value="Chromosome 1"/>
</dbReference>
<reference evidence="3" key="1">
    <citation type="submission" date="2015-02" db="EMBL/GenBank/DDBJ databases">
        <authorList>
            <person name="Chooi Y.-H."/>
        </authorList>
    </citation>
    <scope>NUCLEOTIDE SEQUENCE [LARGE SCALE GENOMIC DNA]</scope>
    <source>
        <strain evidence="3">strain Y</strain>
    </source>
</reference>
<evidence type="ECO:0000259" key="1">
    <source>
        <dbReference type="Pfam" id="PF12728"/>
    </source>
</evidence>
<dbReference type="EMBL" id="LN829119">
    <property type="protein sequence ID" value="CPR22362.1"/>
    <property type="molecule type" value="Genomic_DNA"/>
</dbReference>